<dbReference type="CDD" id="cd00293">
    <property type="entry name" value="USP-like"/>
    <property type="match status" value="1"/>
</dbReference>
<protein>
    <submittedName>
        <fullName evidence="3">Universal stress protein</fullName>
    </submittedName>
</protein>
<dbReference type="Gene3D" id="3.40.50.620">
    <property type="entry name" value="HUPs"/>
    <property type="match status" value="1"/>
</dbReference>
<proteinExistence type="inferred from homology"/>
<organism evidence="3 4">
    <name type="scientific">Halobaculum saliterrae</name>
    <dbReference type="NCBI Taxonomy" id="2073113"/>
    <lineage>
        <taxon>Archaea</taxon>
        <taxon>Methanobacteriati</taxon>
        <taxon>Methanobacteriota</taxon>
        <taxon>Stenosarchaea group</taxon>
        <taxon>Halobacteria</taxon>
        <taxon>Halobacteriales</taxon>
        <taxon>Haloferacaceae</taxon>
        <taxon>Halobaculum</taxon>
    </lineage>
</organism>
<dbReference type="PANTHER" id="PTHR46268">
    <property type="entry name" value="STRESS RESPONSE PROTEIN NHAX"/>
    <property type="match status" value="1"/>
</dbReference>
<keyword evidence="4" id="KW-1185">Reference proteome</keyword>
<dbReference type="EMBL" id="WUUS01000004">
    <property type="protein sequence ID" value="MXR41277.1"/>
    <property type="molecule type" value="Genomic_DNA"/>
</dbReference>
<dbReference type="Pfam" id="PF00582">
    <property type="entry name" value="Usp"/>
    <property type="match status" value="1"/>
</dbReference>
<dbReference type="RefSeq" id="WP_159665342.1">
    <property type="nucleotide sequence ID" value="NZ_WUUS01000004.1"/>
</dbReference>
<gene>
    <name evidence="3" type="ORF">GRX01_07995</name>
</gene>
<evidence type="ECO:0000256" key="1">
    <source>
        <dbReference type="ARBA" id="ARBA00008791"/>
    </source>
</evidence>
<evidence type="ECO:0000313" key="4">
    <source>
        <dbReference type="Proteomes" id="UP000437065"/>
    </source>
</evidence>
<evidence type="ECO:0000259" key="2">
    <source>
        <dbReference type="Pfam" id="PF00582"/>
    </source>
</evidence>
<dbReference type="Proteomes" id="UP000437065">
    <property type="component" value="Unassembled WGS sequence"/>
</dbReference>
<evidence type="ECO:0000313" key="3">
    <source>
        <dbReference type="EMBL" id="MXR41277.1"/>
    </source>
</evidence>
<dbReference type="SUPFAM" id="SSF52402">
    <property type="entry name" value="Adenine nucleotide alpha hydrolases-like"/>
    <property type="match status" value="1"/>
</dbReference>
<comment type="caution">
    <text evidence="3">The sequence shown here is derived from an EMBL/GenBank/DDBJ whole genome shotgun (WGS) entry which is preliminary data.</text>
</comment>
<dbReference type="InterPro" id="IPR014729">
    <property type="entry name" value="Rossmann-like_a/b/a_fold"/>
</dbReference>
<reference evidence="3 4" key="1">
    <citation type="submission" date="2019-12" db="EMBL/GenBank/DDBJ databases">
        <title>Isolation and characterization of three novel carbon monoxide-oxidizing members of Halobacteria from salione crusts and soils.</title>
        <authorList>
            <person name="Myers M.R."/>
            <person name="King G.M."/>
        </authorList>
    </citation>
    <scope>NUCLEOTIDE SEQUENCE [LARGE SCALE GENOMIC DNA]</scope>
    <source>
        <strain evidence="3 4">WSA2</strain>
    </source>
</reference>
<dbReference type="InterPro" id="IPR006016">
    <property type="entry name" value="UspA"/>
</dbReference>
<accession>A0A6B0SRX0</accession>
<dbReference type="AlphaFoldDB" id="A0A6B0SRX0"/>
<name>A0A6B0SRX0_9EURY</name>
<dbReference type="OrthoDB" id="105697at2157"/>
<feature type="domain" description="UspA" evidence="2">
    <location>
        <begin position="25"/>
        <end position="158"/>
    </location>
</feature>
<comment type="similarity">
    <text evidence="1">Belongs to the universal stress protein A family.</text>
</comment>
<sequence>MATTSSSIDAADTRAVGSGAAAGTFDRVLLAVDDDTDDRVRDVAVSLAAAHGAELDALSVVRMDASVDHWDMVVERREEEAETALDAVGDAGRKADVPVHKRLRYGTPSAEIGLYADGNDVDLVVVPEPDRSGLKRLFSPSNLASNVRDATAVPVVSVPTNE</sequence>
<dbReference type="PANTHER" id="PTHR46268:SF6">
    <property type="entry name" value="UNIVERSAL STRESS PROTEIN UP12"/>
    <property type="match status" value="1"/>
</dbReference>